<keyword evidence="4" id="KW-1185">Reference proteome</keyword>
<keyword evidence="2" id="KW-0472">Membrane</keyword>
<comment type="caution">
    <text evidence="3">The sequence shown here is derived from an EMBL/GenBank/DDBJ whole genome shotgun (WGS) entry which is preliminary data.</text>
</comment>
<feature type="region of interest" description="Disordered" evidence="1">
    <location>
        <begin position="1"/>
        <end position="35"/>
    </location>
</feature>
<dbReference type="Proteomes" id="UP000822993">
    <property type="component" value="Unassembled WGS sequence"/>
</dbReference>
<evidence type="ECO:0000256" key="2">
    <source>
        <dbReference type="SAM" id="Phobius"/>
    </source>
</evidence>
<keyword evidence="2" id="KW-1133">Transmembrane helix</keyword>
<evidence type="ECO:0000313" key="3">
    <source>
        <dbReference type="EMBL" id="MBE7698837.1"/>
    </source>
</evidence>
<dbReference type="EMBL" id="JACSPN010000001">
    <property type="protein sequence ID" value="MBE7698837.1"/>
    <property type="molecule type" value="Genomic_DNA"/>
</dbReference>
<sequence>MSTAQGTRPPTGSNPVPGAPGHRPGGASAGRPTSRTLRVRRTMALVLLAVIVVGVVMLVRAAIAFGTGLLAEDPQGKVAPPPPQEVAATGYKACQAKDVTLWLAASSTEYAVGENPSFTVTLTHVGSRPCFVDASFAVQELTITSGSERIWSSADCPAESEPLLMAPGDEWPKTVTWTRERSAPECATGLPATLPGTYSVVVASNEAEGLTSPAVSFTLVAPEPVTPPAPRTPADGAPAEGADEAPAVPAEGTEPPAAGDGEAPSQDGAATPEGDVPPEG</sequence>
<feature type="region of interest" description="Disordered" evidence="1">
    <location>
        <begin position="221"/>
        <end position="280"/>
    </location>
</feature>
<gene>
    <name evidence="3" type="ORF">H9623_00770</name>
</gene>
<organism evidence="3 4">
    <name type="scientific">Oerskovia douganii</name>
    <dbReference type="NCBI Taxonomy" id="2762210"/>
    <lineage>
        <taxon>Bacteria</taxon>
        <taxon>Bacillati</taxon>
        <taxon>Actinomycetota</taxon>
        <taxon>Actinomycetes</taxon>
        <taxon>Micrococcales</taxon>
        <taxon>Cellulomonadaceae</taxon>
        <taxon>Oerskovia</taxon>
    </lineage>
</organism>
<name>A0A9D5UDA5_9CELL</name>
<feature type="compositionally biased region" description="Low complexity" evidence="1">
    <location>
        <begin position="232"/>
        <end position="252"/>
    </location>
</feature>
<accession>A0A9D5UDA5</accession>
<reference evidence="3 4" key="1">
    <citation type="submission" date="2020-08" db="EMBL/GenBank/DDBJ databases">
        <title>A Genomic Blueprint of the Chicken Gut Microbiome.</title>
        <authorList>
            <person name="Gilroy R."/>
            <person name="Ravi A."/>
            <person name="Getino M."/>
            <person name="Pursley I."/>
            <person name="Horton D.L."/>
            <person name="Alikhan N.-F."/>
            <person name="Baker D."/>
            <person name="Gharbi K."/>
            <person name="Hall N."/>
            <person name="Watson M."/>
            <person name="Adriaenssens E.M."/>
            <person name="Foster-Nyarko E."/>
            <person name="Jarju S."/>
            <person name="Secka A."/>
            <person name="Antonio M."/>
            <person name="Oren A."/>
            <person name="Chaudhuri R."/>
            <person name="La Ragione R.M."/>
            <person name="Hildebrand F."/>
            <person name="Pallen M.J."/>
        </authorList>
    </citation>
    <scope>NUCLEOTIDE SEQUENCE [LARGE SCALE GENOMIC DNA]</scope>
    <source>
        <strain evidence="3 4">Sa1BUA8</strain>
    </source>
</reference>
<feature type="transmembrane region" description="Helical" evidence="2">
    <location>
        <begin position="44"/>
        <end position="71"/>
    </location>
</feature>
<dbReference type="RefSeq" id="WP_193718183.1">
    <property type="nucleotide sequence ID" value="NZ_JACSPN010000001.1"/>
</dbReference>
<dbReference type="AlphaFoldDB" id="A0A9D5UDA5"/>
<proteinExistence type="predicted"/>
<protein>
    <submittedName>
        <fullName evidence="3">Uncharacterized protein</fullName>
    </submittedName>
</protein>
<evidence type="ECO:0000313" key="4">
    <source>
        <dbReference type="Proteomes" id="UP000822993"/>
    </source>
</evidence>
<feature type="compositionally biased region" description="Polar residues" evidence="1">
    <location>
        <begin position="1"/>
        <end position="14"/>
    </location>
</feature>
<keyword evidence="2" id="KW-0812">Transmembrane</keyword>
<evidence type="ECO:0000256" key="1">
    <source>
        <dbReference type="SAM" id="MobiDB-lite"/>
    </source>
</evidence>